<reference evidence="2 3" key="1">
    <citation type="submission" date="2018-08" db="EMBL/GenBank/DDBJ databases">
        <title>Recombination of ecologically and evolutionarily significant loci maintains genetic cohesion in the Pseudomonas syringae species complex.</title>
        <authorList>
            <person name="Dillon M."/>
            <person name="Thakur S."/>
            <person name="Almeida R.N.D."/>
            <person name="Weir B.S."/>
            <person name="Guttman D.S."/>
        </authorList>
    </citation>
    <scope>NUCLEOTIDE SEQUENCE [LARGE SCALE GENOMIC DNA]</scope>
    <source>
        <strain evidence="2 3">88_10</strain>
    </source>
</reference>
<feature type="region of interest" description="Disordered" evidence="1">
    <location>
        <begin position="354"/>
        <end position="377"/>
    </location>
</feature>
<evidence type="ECO:0000256" key="1">
    <source>
        <dbReference type="SAM" id="MobiDB-lite"/>
    </source>
</evidence>
<organism evidence="2 3">
    <name type="scientific">Pseudomonas syringae pv. maculicola</name>
    <dbReference type="NCBI Taxonomy" id="59511"/>
    <lineage>
        <taxon>Bacteria</taxon>
        <taxon>Pseudomonadati</taxon>
        <taxon>Pseudomonadota</taxon>
        <taxon>Gammaproteobacteria</taxon>
        <taxon>Pseudomonadales</taxon>
        <taxon>Pseudomonadaceae</taxon>
        <taxon>Pseudomonas</taxon>
    </lineage>
</organism>
<sequence length="377" mass="42398">MRAAQYGLGQRRGLQQVVPAVGHQAAADEGDVDQRIEKQQLAHGIAHQHRNIWRDGLRGRAPNRFEALLLTQRMHAVETLGMARHQNQQRIGMAGQQSAMSGQNAFILARMGTGCDPHRALRRLPLLAQLRSALQQLRVDVQVELDRARHHNTLRSRTQITKALRFHFSLHRKPGHFSQHRLRQPGETGIAPRRTFRQSSIGQHHGNCAFRTLMNVVGPQLGFHDDAQLRLHMIEKTPGGPRQVIRQVTVLNARLVGEQRLDSLRTCGRHASHSDRQLRILYQQRTNHRRSGDALAHRHRMHPDAVALHGRQATGETLADALAIRRGLARAQPQAQGDQGQAQMKQHGIKSSIHGAEFISPPSQVARMRSLTKRNAP</sequence>
<accession>A0A3M2VGQ9</accession>
<name>A0A3M2VGQ9_PSEYM</name>
<protein>
    <submittedName>
        <fullName evidence="2">Uncharacterized protein</fullName>
    </submittedName>
</protein>
<gene>
    <name evidence="2" type="ORF">APX70_08582</name>
</gene>
<evidence type="ECO:0000313" key="2">
    <source>
        <dbReference type="EMBL" id="RML38412.1"/>
    </source>
</evidence>
<dbReference type="Proteomes" id="UP000282378">
    <property type="component" value="Unassembled WGS sequence"/>
</dbReference>
<comment type="caution">
    <text evidence="2">The sequence shown here is derived from an EMBL/GenBank/DDBJ whole genome shotgun (WGS) entry which is preliminary data.</text>
</comment>
<dbReference type="AlphaFoldDB" id="A0A3M2VGQ9"/>
<dbReference type="EMBL" id="RBNL01004152">
    <property type="protein sequence ID" value="RML38412.1"/>
    <property type="molecule type" value="Genomic_DNA"/>
</dbReference>
<evidence type="ECO:0000313" key="3">
    <source>
        <dbReference type="Proteomes" id="UP000282378"/>
    </source>
</evidence>
<proteinExistence type="predicted"/>